<accession>A8DVH7</accession>
<reference evidence="2 3" key="1">
    <citation type="journal article" date="2007" name="Science">
        <title>Sea anemone genome reveals ancestral eumetazoan gene repertoire and genomic organization.</title>
        <authorList>
            <person name="Putnam N.H."/>
            <person name="Srivastava M."/>
            <person name="Hellsten U."/>
            <person name="Dirks B."/>
            <person name="Chapman J."/>
            <person name="Salamov A."/>
            <person name="Terry A."/>
            <person name="Shapiro H."/>
            <person name="Lindquist E."/>
            <person name="Kapitonov V.V."/>
            <person name="Jurka J."/>
            <person name="Genikhovich G."/>
            <person name="Grigoriev I.V."/>
            <person name="Lucas S.M."/>
            <person name="Steele R.E."/>
            <person name="Finnerty J.R."/>
            <person name="Technau U."/>
            <person name="Martindale M.Q."/>
            <person name="Rokhsar D.S."/>
        </authorList>
    </citation>
    <scope>NUCLEOTIDE SEQUENCE [LARGE SCALE GENOMIC DNA]</scope>
    <source>
        <strain evidence="3">CH2 X CH6</strain>
    </source>
</reference>
<dbReference type="HOGENOM" id="CLU_008905_4_1_1"/>
<dbReference type="InterPro" id="IPR050525">
    <property type="entry name" value="ECM_Assembly_Org"/>
</dbReference>
<evidence type="ECO:0000259" key="1">
    <source>
        <dbReference type="PROSITE" id="PS50234"/>
    </source>
</evidence>
<dbReference type="CDD" id="cd01450">
    <property type="entry name" value="vWFA_subfamily_ECM"/>
    <property type="match status" value="1"/>
</dbReference>
<dbReference type="InParanoid" id="A8DVH7"/>
<name>A8DVH7_NEMVE</name>
<dbReference type="eggNOG" id="KOG1216">
    <property type="taxonomic scope" value="Eukaryota"/>
</dbReference>
<evidence type="ECO:0000313" key="2">
    <source>
        <dbReference type="EMBL" id="EDO25782.1"/>
    </source>
</evidence>
<dbReference type="PROSITE" id="PS50234">
    <property type="entry name" value="VWFA"/>
    <property type="match status" value="1"/>
</dbReference>
<dbReference type="Proteomes" id="UP000001593">
    <property type="component" value="Unassembled WGS sequence"/>
</dbReference>
<dbReference type="PhylomeDB" id="A8DVH7"/>
<dbReference type="SMART" id="SM00327">
    <property type="entry name" value="VWA"/>
    <property type="match status" value="1"/>
</dbReference>
<feature type="domain" description="VWFA" evidence="1">
    <location>
        <begin position="26"/>
        <end position="188"/>
    </location>
</feature>
<keyword evidence="3" id="KW-1185">Reference proteome</keyword>
<proteinExistence type="predicted"/>
<dbReference type="SUPFAM" id="SSF53300">
    <property type="entry name" value="vWA-like"/>
    <property type="match status" value="1"/>
</dbReference>
<dbReference type="AlphaFoldDB" id="A8DVH7"/>
<feature type="non-terminal residue" evidence="2">
    <location>
        <position position="1"/>
    </location>
</feature>
<dbReference type="InterPro" id="IPR002035">
    <property type="entry name" value="VWF_A"/>
</dbReference>
<sequence length="188" mass="20665">MPVTGFQSVRPCDLLQKLAECSKKVDIGFLFDGTKDVDMSYKGNFQQSLSLATTLSQLFDISNASARIAVAVYSNYTDSSFSFDSHLTHASLRNAIEKIVYPNGDPRNIGAALNNSMRQLYNEPRPRVPRVLIVTAHDRSSDGVYVASDMMRRNGVIIYGISTGGGSDKKHLETIASDPDNAHVFKKT</sequence>
<protein>
    <recommendedName>
        <fullName evidence="1">VWFA domain-containing protein</fullName>
    </recommendedName>
</protein>
<dbReference type="PANTHER" id="PTHR24020:SF20">
    <property type="entry name" value="PH DOMAIN-CONTAINING PROTEIN"/>
    <property type="match status" value="1"/>
</dbReference>
<dbReference type="Pfam" id="PF00092">
    <property type="entry name" value="VWA"/>
    <property type="match status" value="1"/>
</dbReference>
<gene>
    <name evidence="2" type="ORF">NEMVEDRAFT_v1g225712</name>
</gene>
<evidence type="ECO:0000313" key="3">
    <source>
        <dbReference type="Proteomes" id="UP000001593"/>
    </source>
</evidence>
<dbReference type="EMBL" id="DS478198">
    <property type="protein sequence ID" value="EDO25782.1"/>
    <property type="molecule type" value="Genomic_DNA"/>
</dbReference>
<dbReference type="InterPro" id="IPR036465">
    <property type="entry name" value="vWFA_dom_sf"/>
</dbReference>
<dbReference type="PANTHER" id="PTHR24020">
    <property type="entry name" value="COLLAGEN ALPHA"/>
    <property type="match status" value="1"/>
</dbReference>
<dbReference type="STRING" id="45351.A8DVH7"/>
<organism evidence="2 3">
    <name type="scientific">Nematostella vectensis</name>
    <name type="common">Starlet sea anemone</name>
    <dbReference type="NCBI Taxonomy" id="45351"/>
    <lineage>
        <taxon>Eukaryota</taxon>
        <taxon>Metazoa</taxon>
        <taxon>Cnidaria</taxon>
        <taxon>Anthozoa</taxon>
        <taxon>Hexacorallia</taxon>
        <taxon>Actiniaria</taxon>
        <taxon>Edwardsiidae</taxon>
        <taxon>Nematostella</taxon>
    </lineage>
</organism>
<dbReference type="Gene3D" id="3.40.50.410">
    <property type="entry name" value="von Willebrand factor, type A domain"/>
    <property type="match status" value="1"/>
</dbReference>